<dbReference type="AlphaFoldDB" id="E7C5V6"/>
<proteinExistence type="predicted"/>
<accession>E7C5V6</accession>
<protein>
    <submittedName>
        <fullName evidence="1">Uncharacterized protein</fullName>
    </submittedName>
</protein>
<reference evidence="1" key="1">
    <citation type="submission" date="2010-01" db="EMBL/GenBank/DDBJ databases">
        <title>Genome fragments of uncultured bacteria from the North Pacific subtropical Gyre.</title>
        <authorList>
            <person name="Pham V.D."/>
            <person name="Delong E.F."/>
        </authorList>
    </citation>
    <scope>NUCLEOTIDE SEQUENCE</scope>
</reference>
<name>E7C5V6_9BACT</name>
<dbReference type="EMBL" id="GU567998">
    <property type="protein sequence ID" value="ADI22830.1"/>
    <property type="molecule type" value="Genomic_DNA"/>
</dbReference>
<organism evidence="1">
    <name type="scientific">uncultured nuHF2 cluster bacterium HF0500_31B05</name>
    <dbReference type="NCBI Taxonomy" id="723589"/>
    <lineage>
        <taxon>Bacteria</taxon>
        <taxon>environmental samples</taxon>
    </lineage>
</organism>
<evidence type="ECO:0000313" key="1">
    <source>
        <dbReference type="EMBL" id="ADI22830.1"/>
    </source>
</evidence>
<sequence>MKSAIELAMEKADGAVDGDDYVKLTPEQVQAIDQVTKEYEAKWAEQEIMIKGKLEKMQQEVDPQTMAEHQRQFQTEINQLREQIFAERDSKLEKIRQQAP</sequence>